<feature type="domain" description="Elp3/MiaA/NifB-like radical SAM core" evidence="4">
    <location>
        <begin position="19"/>
        <end position="227"/>
    </location>
</feature>
<evidence type="ECO:0000256" key="3">
    <source>
        <dbReference type="ARBA" id="ARBA00023014"/>
    </source>
</evidence>
<evidence type="ECO:0000256" key="1">
    <source>
        <dbReference type="ARBA" id="ARBA00022723"/>
    </source>
</evidence>
<sequence length="296" mass="32870">MRVLRVFDPWKSPLCTCPFKYSLHPYTGCSHFCPYCYATSYIGRKPSNPKNNFLAMLKTDLTKVEQGSIIELSTSSDPYPPVEAWAGLTRKTLILLHEHDMKMLITTKSHIVKRDVDILARAPAAVMITITTLNREISGRLEPGAPPLDKRLKTIQYLGEHGIPVGARIDPVIPGINDDPLELKELVDTVVDAGAQHIVTSTYKARWDSLKRLSQAFRDESLTTLYKESGEVLHGSIYLPKAERSRLLQPIITQAGVRKVTVATCREGLGAAFFKAPSCDGSHMITARKKKGGLDE</sequence>
<dbReference type="InterPro" id="IPR007197">
    <property type="entry name" value="rSAM"/>
</dbReference>
<dbReference type="Proteomes" id="UP000593766">
    <property type="component" value="Chromosome"/>
</dbReference>
<dbReference type="PANTHER" id="PTHR43432">
    <property type="entry name" value="SLR0285 PROTEIN"/>
    <property type="match status" value="1"/>
</dbReference>
<reference evidence="5 6" key="1">
    <citation type="submission" date="2020-10" db="EMBL/GenBank/DDBJ databases">
        <title>Complete genome sequence of Thermosphaera aggregans strain 3507.</title>
        <authorList>
            <person name="Zayulina K.S."/>
            <person name="Elcheninov A.G."/>
            <person name="Toshchakov S.V."/>
            <person name="Kublanov I.V."/>
            <person name="Kochetkova T.V."/>
        </authorList>
    </citation>
    <scope>NUCLEOTIDE SEQUENCE [LARGE SCALE GENOMIC DNA]</scope>
    <source>
        <strain evidence="5 6">3507</strain>
    </source>
</reference>
<evidence type="ECO:0000313" key="5">
    <source>
        <dbReference type="EMBL" id="QOR95163.1"/>
    </source>
</evidence>
<dbReference type="SMART" id="SM00729">
    <property type="entry name" value="Elp3"/>
    <property type="match status" value="1"/>
</dbReference>
<protein>
    <submittedName>
        <fullName evidence="5">Radical SAM protein</fullName>
    </submittedName>
</protein>
<dbReference type="SFLD" id="SFLDG01084">
    <property type="entry name" value="Uncharacterised_Radical_SAM_Su"/>
    <property type="match status" value="1"/>
</dbReference>
<keyword evidence="3" id="KW-0411">Iron-sulfur</keyword>
<dbReference type="GO" id="GO:0051536">
    <property type="term" value="F:iron-sulfur cluster binding"/>
    <property type="evidence" value="ECO:0007669"/>
    <property type="project" value="UniProtKB-KW"/>
</dbReference>
<dbReference type="SFLD" id="SFLDS00029">
    <property type="entry name" value="Radical_SAM"/>
    <property type="match status" value="1"/>
</dbReference>
<dbReference type="InterPro" id="IPR040086">
    <property type="entry name" value="MJ0683-like"/>
</dbReference>
<dbReference type="InterPro" id="IPR058240">
    <property type="entry name" value="rSAM_sf"/>
</dbReference>
<dbReference type="Pfam" id="PF04055">
    <property type="entry name" value="Radical_SAM"/>
    <property type="match status" value="1"/>
</dbReference>
<dbReference type="InterPro" id="IPR006638">
    <property type="entry name" value="Elp3/MiaA/NifB-like_rSAM"/>
</dbReference>
<proteinExistence type="predicted"/>
<dbReference type="AlphaFoldDB" id="A0A7M1UU29"/>
<dbReference type="KEGG" id="tcs:IMZ38_06200"/>
<keyword evidence="6" id="KW-1185">Reference proteome</keyword>
<dbReference type="SUPFAM" id="SSF102114">
    <property type="entry name" value="Radical SAM enzymes"/>
    <property type="match status" value="1"/>
</dbReference>
<organism evidence="5 6">
    <name type="scientific">Thermosphaera chiliense</name>
    <dbReference type="NCBI Taxonomy" id="3402707"/>
    <lineage>
        <taxon>Archaea</taxon>
        <taxon>Thermoproteota</taxon>
        <taxon>Thermoprotei</taxon>
        <taxon>Desulfurococcales</taxon>
        <taxon>Desulfurococcaceae</taxon>
        <taxon>Thermosphaera</taxon>
    </lineage>
</organism>
<dbReference type="GO" id="GO:0046872">
    <property type="term" value="F:metal ion binding"/>
    <property type="evidence" value="ECO:0007669"/>
    <property type="project" value="UniProtKB-KW"/>
</dbReference>
<evidence type="ECO:0000256" key="2">
    <source>
        <dbReference type="ARBA" id="ARBA00023004"/>
    </source>
</evidence>
<evidence type="ECO:0000313" key="6">
    <source>
        <dbReference type="Proteomes" id="UP000593766"/>
    </source>
</evidence>
<keyword evidence="2" id="KW-0408">Iron</keyword>
<accession>A0A7M1UU29</accession>
<keyword evidence="1" id="KW-0479">Metal-binding</keyword>
<dbReference type="CDD" id="cd01335">
    <property type="entry name" value="Radical_SAM"/>
    <property type="match status" value="1"/>
</dbReference>
<name>A0A7M1UU29_9CREN</name>
<dbReference type="PANTHER" id="PTHR43432:SF3">
    <property type="entry name" value="SLR0285 PROTEIN"/>
    <property type="match status" value="1"/>
</dbReference>
<evidence type="ECO:0000259" key="4">
    <source>
        <dbReference type="SMART" id="SM00729"/>
    </source>
</evidence>
<dbReference type="OrthoDB" id="15538at2157"/>
<dbReference type="Gene3D" id="3.80.30.30">
    <property type="match status" value="1"/>
</dbReference>
<dbReference type="GO" id="GO:0003824">
    <property type="term" value="F:catalytic activity"/>
    <property type="evidence" value="ECO:0007669"/>
    <property type="project" value="InterPro"/>
</dbReference>
<gene>
    <name evidence="5" type="ORF">IMZ38_06200</name>
</gene>
<dbReference type="EMBL" id="CP063144">
    <property type="protein sequence ID" value="QOR95163.1"/>
    <property type="molecule type" value="Genomic_DNA"/>
</dbReference>